<keyword evidence="3" id="KW-1185">Reference proteome</keyword>
<protein>
    <submittedName>
        <fullName evidence="2">STAS-like domain-containing protein</fullName>
    </submittedName>
</protein>
<sequence length="109" mass="12145">MVRINIARDFTRFPSGRFKRNGETSGEAFREKFLQPTIINGDVVEVELDGTVGYGSSFLEEAFGGLVRALPIPPDEVKQRVKIISNDKTLIGEISQYLDDAARLKNSAR</sequence>
<dbReference type="RefSeq" id="WP_377304102.1">
    <property type="nucleotide sequence ID" value="NZ_CP180191.1"/>
</dbReference>
<evidence type="ECO:0000259" key="1">
    <source>
        <dbReference type="Pfam" id="PF14213"/>
    </source>
</evidence>
<organism evidence="2 3">
    <name type="scientific">Piscinibacterium candidicorallinum</name>
    <dbReference type="NCBI Taxonomy" id="1793872"/>
    <lineage>
        <taxon>Bacteria</taxon>
        <taxon>Pseudomonadati</taxon>
        <taxon>Pseudomonadota</taxon>
        <taxon>Betaproteobacteria</taxon>
        <taxon>Burkholderiales</taxon>
        <taxon>Piscinibacterium</taxon>
    </lineage>
</organism>
<dbReference type="EMBL" id="JBHRTI010000004">
    <property type="protein sequence ID" value="MFC3148301.1"/>
    <property type="molecule type" value="Genomic_DNA"/>
</dbReference>
<feature type="domain" description="DUF4325" evidence="1">
    <location>
        <begin position="25"/>
        <end position="88"/>
    </location>
</feature>
<comment type="caution">
    <text evidence="2">The sequence shown here is derived from an EMBL/GenBank/DDBJ whole genome shotgun (WGS) entry which is preliminary data.</text>
</comment>
<proteinExistence type="predicted"/>
<evidence type="ECO:0000313" key="2">
    <source>
        <dbReference type="EMBL" id="MFC3148301.1"/>
    </source>
</evidence>
<dbReference type="Proteomes" id="UP001595556">
    <property type="component" value="Unassembled WGS sequence"/>
</dbReference>
<dbReference type="Pfam" id="PF14213">
    <property type="entry name" value="DUF4325"/>
    <property type="match status" value="1"/>
</dbReference>
<reference evidence="3" key="1">
    <citation type="journal article" date="2019" name="Int. J. Syst. Evol. Microbiol.">
        <title>The Global Catalogue of Microorganisms (GCM) 10K type strain sequencing project: providing services to taxonomists for standard genome sequencing and annotation.</title>
        <authorList>
            <consortium name="The Broad Institute Genomics Platform"/>
            <consortium name="The Broad Institute Genome Sequencing Center for Infectious Disease"/>
            <person name="Wu L."/>
            <person name="Ma J."/>
        </authorList>
    </citation>
    <scope>NUCLEOTIDE SEQUENCE [LARGE SCALE GENOMIC DNA]</scope>
    <source>
        <strain evidence="3">KCTC 52168</strain>
    </source>
</reference>
<gene>
    <name evidence="2" type="ORF">ACFOEN_11675</name>
</gene>
<evidence type="ECO:0000313" key="3">
    <source>
        <dbReference type="Proteomes" id="UP001595556"/>
    </source>
</evidence>
<accession>A0ABV7H9P0</accession>
<name>A0ABV7H9P0_9BURK</name>
<dbReference type="InterPro" id="IPR025474">
    <property type="entry name" value="DUF4325"/>
</dbReference>